<dbReference type="InterPro" id="IPR037401">
    <property type="entry name" value="SnoaL-like"/>
</dbReference>
<accession>A0A1S1HDK0</accession>
<protein>
    <recommendedName>
        <fullName evidence="1">SnoaL-like domain-containing protein</fullName>
    </recommendedName>
</protein>
<dbReference type="Pfam" id="PF13577">
    <property type="entry name" value="SnoaL_4"/>
    <property type="match status" value="1"/>
</dbReference>
<dbReference type="Proteomes" id="UP000179467">
    <property type="component" value="Unassembled WGS sequence"/>
</dbReference>
<reference evidence="2 3" key="1">
    <citation type="submission" date="2016-09" db="EMBL/GenBank/DDBJ databases">
        <title>Metabolic pathway, cell adaptation mechanisms and a novel monoxygenase revealed through proteogenomic-transcription analysis of a Sphingomonas haloaromaticamans strain degrading the fungicide ortho-phenylphenol.</title>
        <authorList>
            <person name="Perruchon C."/>
            <person name="Papadopoulou E.S."/>
            <person name="Rousidou C."/>
            <person name="Vasileiadis S."/>
            <person name="Tanou G."/>
            <person name="Amoutzias G."/>
            <person name="Molassiotis A."/>
            <person name="Karpouzas D.G."/>
        </authorList>
    </citation>
    <scope>NUCLEOTIDE SEQUENCE [LARGE SCALE GENOMIC DNA]</scope>
    <source>
        <strain evidence="2 3">P3</strain>
    </source>
</reference>
<evidence type="ECO:0000259" key="1">
    <source>
        <dbReference type="Pfam" id="PF13577"/>
    </source>
</evidence>
<dbReference type="OrthoDB" id="2860904at2"/>
<dbReference type="InterPro" id="IPR032710">
    <property type="entry name" value="NTF2-like_dom_sf"/>
</dbReference>
<evidence type="ECO:0000313" key="2">
    <source>
        <dbReference type="EMBL" id="OHT20274.1"/>
    </source>
</evidence>
<dbReference type="EMBL" id="MIPT01000001">
    <property type="protein sequence ID" value="OHT20274.1"/>
    <property type="molecule type" value="Genomic_DNA"/>
</dbReference>
<keyword evidence="3" id="KW-1185">Reference proteome</keyword>
<name>A0A1S1HDK0_9SPHN</name>
<dbReference type="SUPFAM" id="SSF54427">
    <property type="entry name" value="NTF2-like"/>
    <property type="match status" value="1"/>
</dbReference>
<evidence type="ECO:0000313" key="3">
    <source>
        <dbReference type="Proteomes" id="UP000179467"/>
    </source>
</evidence>
<feature type="domain" description="SnoaL-like" evidence="1">
    <location>
        <begin position="5"/>
        <end position="135"/>
    </location>
</feature>
<sequence>MSLQYLIDKDAIEQVYVRYCEIVDAKTFDDMHEVFTEDATGDYTQALGPGVISPDRASLIASMHANLGPDSNCGATHHNVGNFRVRVDGDHAHAKVHYYAEHLGQGDYAGEQYSMWGQYEDDLVRTVDGWRVKARVYTCALSRGPTAVTSARVG</sequence>
<organism evidence="2 3">
    <name type="scientific">Edaphosphingomonas haloaromaticamans</name>
    <dbReference type="NCBI Taxonomy" id="653954"/>
    <lineage>
        <taxon>Bacteria</taxon>
        <taxon>Pseudomonadati</taxon>
        <taxon>Pseudomonadota</taxon>
        <taxon>Alphaproteobacteria</taxon>
        <taxon>Sphingomonadales</taxon>
        <taxon>Rhizorhabdaceae</taxon>
        <taxon>Edaphosphingomonas</taxon>
    </lineage>
</organism>
<comment type="caution">
    <text evidence="2">The sequence shown here is derived from an EMBL/GenBank/DDBJ whole genome shotgun (WGS) entry which is preliminary data.</text>
</comment>
<dbReference type="Gene3D" id="3.10.450.50">
    <property type="match status" value="1"/>
</dbReference>
<gene>
    <name evidence="2" type="ORF">BHE75_02270</name>
</gene>
<proteinExistence type="predicted"/>
<dbReference type="RefSeq" id="WP_070933904.1">
    <property type="nucleotide sequence ID" value="NZ_MIPT01000001.1"/>
</dbReference>
<dbReference type="AlphaFoldDB" id="A0A1S1HDK0"/>